<feature type="compositionally biased region" description="Low complexity" evidence="1">
    <location>
        <begin position="256"/>
        <end position="280"/>
    </location>
</feature>
<reference evidence="4" key="1">
    <citation type="submission" date="2025-08" db="UniProtKB">
        <authorList>
            <consortium name="RefSeq"/>
        </authorList>
    </citation>
    <scope>IDENTIFICATION</scope>
    <source>
        <tissue evidence="4">Muscle</tissue>
    </source>
</reference>
<proteinExistence type="predicted"/>
<dbReference type="CDD" id="cd12087">
    <property type="entry name" value="TM_EGFR-like"/>
    <property type="match status" value="1"/>
</dbReference>
<protein>
    <submittedName>
        <fullName evidence="4">Probable serine/threonine-protein kinase roco9 isoform X1</fullName>
    </submittedName>
</protein>
<dbReference type="KEGG" id="bvk:117233797"/>
<dbReference type="GO" id="GO:0016301">
    <property type="term" value="F:kinase activity"/>
    <property type="evidence" value="ECO:0007669"/>
    <property type="project" value="UniProtKB-KW"/>
</dbReference>
<evidence type="ECO:0000256" key="2">
    <source>
        <dbReference type="SAM" id="Phobius"/>
    </source>
</evidence>
<evidence type="ECO:0000313" key="4">
    <source>
        <dbReference type="RefSeq" id="XP_033350275.1"/>
    </source>
</evidence>
<feature type="region of interest" description="Disordered" evidence="1">
    <location>
        <begin position="251"/>
        <end position="283"/>
    </location>
</feature>
<dbReference type="RefSeq" id="XP_033350275.1">
    <property type="nucleotide sequence ID" value="XM_033494384.1"/>
</dbReference>
<evidence type="ECO:0000256" key="1">
    <source>
        <dbReference type="SAM" id="MobiDB-lite"/>
    </source>
</evidence>
<evidence type="ECO:0000313" key="3">
    <source>
        <dbReference type="Proteomes" id="UP000504631"/>
    </source>
</evidence>
<keyword evidence="4" id="KW-0418">Kinase</keyword>
<keyword evidence="2" id="KW-1133">Transmembrane helix</keyword>
<keyword evidence="3" id="KW-1185">Reference proteome</keyword>
<keyword evidence="2" id="KW-0812">Transmembrane</keyword>
<keyword evidence="4" id="KW-0808">Transferase</keyword>
<accession>A0A6J3KBW7</accession>
<sequence length="310" mass="35041">MATIEERFCRDDGDCSDKQYCYHVSERCVDYTQCNRYNRLENHEKKSRDPSQCGPCLTGYNAEKLGTGEMALFCRKTNAQQDIPEVVKLDNTMIIYSVIGTFLFGIIAVFGIFLFIRRRSKRQRNMVKPHAELGMMEPTAPPLENSPFIRCKEASSPVPFNNNKILKDKNDLVRAVGFVPPSWVRTNSNYEYDMSNDNIDAIGQQHPVSEPTDNRPNNLMLERLAHEVTNGNLAGYEIEQADNSLNTILVQANNPSSSNDSTQENNNNNNNNGSTSESSNAQNNRENIRISNILISQKISMNVNLLNDDC</sequence>
<keyword evidence="2" id="KW-0472">Membrane</keyword>
<feature type="transmembrane region" description="Helical" evidence="2">
    <location>
        <begin position="94"/>
        <end position="116"/>
    </location>
</feature>
<dbReference type="Proteomes" id="UP000504631">
    <property type="component" value="Unplaced"/>
</dbReference>
<dbReference type="AlphaFoldDB" id="A0A6J3KBW7"/>
<name>A0A6J3KBW7_9HYME</name>
<organism evidence="3 4">
    <name type="scientific">Bombus vosnesenskii</name>
    <dbReference type="NCBI Taxonomy" id="207650"/>
    <lineage>
        <taxon>Eukaryota</taxon>
        <taxon>Metazoa</taxon>
        <taxon>Ecdysozoa</taxon>
        <taxon>Arthropoda</taxon>
        <taxon>Hexapoda</taxon>
        <taxon>Insecta</taxon>
        <taxon>Pterygota</taxon>
        <taxon>Neoptera</taxon>
        <taxon>Endopterygota</taxon>
        <taxon>Hymenoptera</taxon>
        <taxon>Apocrita</taxon>
        <taxon>Aculeata</taxon>
        <taxon>Apoidea</taxon>
        <taxon>Anthophila</taxon>
        <taxon>Apidae</taxon>
        <taxon>Bombus</taxon>
        <taxon>Pyrobombus</taxon>
    </lineage>
</organism>
<gene>
    <name evidence="4" type="primary">LOC117233797</name>
</gene>
<dbReference type="GeneID" id="117233797"/>